<dbReference type="InterPro" id="IPR032466">
    <property type="entry name" value="Metal_Hydrolase"/>
</dbReference>
<keyword evidence="9" id="KW-0378">Hydrolase</keyword>
<dbReference type="OrthoDB" id="7202371at2759"/>
<evidence type="ECO:0000259" key="12">
    <source>
        <dbReference type="Pfam" id="PF00962"/>
    </source>
</evidence>
<evidence type="ECO:0000256" key="2">
    <source>
        <dbReference type="ARBA" id="ARBA00004613"/>
    </source>
</evidence>
<evidence type="ECO:0000256" key="11">
    <source>
        <dbReference type="SAM" id="SignalP"/>
    </source>
</evidence>
<dbReference type="FunFam" id="3.20.20.140:FF:000017">
    <property type="entry name" value="Adenosine deaminase 2"/>
    <property type="match status" value="1"/>
</dbReference>
<evidence type="ECO:0000256" key="1">
    <source>
        <dbReference type="ARBA" id="ARBA00001947"/>
    </source>
</evidence>
<organism evidence="14 15">
    <name type="scientific">Cloeon dipterum</name>
    <dbReference type="NCBI Taxonomy" id="197152"/>
    <lineage>
        <taxon>Eukaryota</taxon>
        <taxon>Metazoa</taxon>
        <taxon>Ecdysozoa</taxon>
        <taxon>Arthropoda</taxon>
        <taxon>Hexapoda</taxon>
        <taxon>Insecta</taxon>
        <taxon>Pterygota</taxon>
        <taxon>Palaeoptera</taxon>
        <taxon>Ephemeroptera</taxon>
        <taxon>Pisciforma</taxon>
        <taxon>Baetidae</taxon>
        <taxon>Cloeon</taxon>
    </lineage>
</organism>
<evidence type="ECO:0000256" key="9">
    <source>
        <dbReference type="ARBA" id="ARBA00022801"/>
    </source>
</evidence>
<comment type="similarity">
    <text evidence="3">Belongs to the metallo-dependent hydrolases superfamily. Adenosine and AMP deaminases family. ADGF subfamily.</text>
</comment>
<dbReference type="NCBIfam" id="TIGR01431">
    <property type="entry name" value="adm_rel"/>
    <property type="match status" value="1"/>
</dbReference>
<dbReference type="GO" id="GO:0046872">
    <property type="term" value="F:metal ion binding"/>
    <property type="evidence" value="ECO:0007669"/>
    <property type="project" value="UniProtKB-KW"/>
</dbReference>
<evidence type="ECO:0000256" key="6">
    <source>
        <dbReference type="ARBA" id="ARBA00022525"/>
    </source>
</evidence>
<feature type="chain" id="PRO_5035943023" description="Adenosine deaminase" evidence="11">
    <location>
        <begin position="17"/>
        <end position="440"/>
    </location>
</feature>
<dbReference type="EMBL" id="CADEPI010000036">
    <property type="protein sequence ID" value="CAB3368242.1"/>
    <property type="molecule type" value="Genomic_DNA"/>
</dbReference>
<evidence type="ECO:0000256" key="4">
    <source>
        <dbReference type="ARBA" id="ARBA00012784"/>
    </source>
</evidence>
<comment type="caution">
    <text evidence="14">The sequence shown here is derived from an EMBL/GenBank/DDBJ whole genome shotgun (WGS) entry which is preliminary data.</text>
</comment>
<comment type="catalytic activity">
    <reaction evidence="10">
        <text>adenosine + H2O + H(+) = inosine + NH4(+)</text>
        <dbReference type="Rhea" id="RHEA:24408"/>
        <dbReference type="ChEBI" id="CHEBI:15377"/>
        <dbReference type="ChEBI" id="CHEBI:15378"/>
        <dbReference type="ChEBI" id="CHEBI:16335"/>
        <dbReference type="ChEBI" id="CHEBI:17596"/>
        <dbReference type="ChEBI" id="CHEBI:28938"/>
        <dbReference type="EC" id="3.5.4.4"/>
    </reaction>
</comment>
<feature type="signal peptide" evidence="11">
    <location>
        <begin position="1"/>
        <end position="16"/>
    </location>
</feature>
<gene>
    <name evidence="14" type="ORF">CLODIP_2_CD08073</name>
</gene>
<dbReference type="InterPro" id="IPR006331">
    <property type="entry name" value="ADGF"/>
</dbReference>
<evidence type="ECO:0000256" key="7">
    <source>
        <dbReference type="ARBA" id="ARBA00022723"/>
    </source>
</evidence>
<protein>
    <recommendedName>
        <fullName evidence="5">Adenosine deaminase</fullName>
        <ecNumber evidence="4">3.5.4.4</ecNumber>
    </recommendedName>
</protein>
<dbReference type="Pfam" id="PF00962">
    <property type="entry name" value="A_deaminase"/>
    <property type="match status" value="1"/>
</dbReference>
<name>A0A8S1C842_9INSE</name>
<dbReference type="GO" id="GO:0005615">
    <property type="term" value="C:extracellular space"/>
    <property type="evidence" value="ECO:0007669"/>
    <property type="project" value="InterPro"/>
</dbReference>
<dbReference type="EC" id="3.5.4.4" evidence="4"/>
<dbReference type="Pfam" id="PF08451">
    <property type="entry name" value="A_deaminase_N"/>
    <property type="match status" value="1"/>
</dbReference>
<dbReference type="PANTHER" id="PTHR11409">
    <property type="entry name" value="ADENOSINE DEAMINASE"/>
    <property type="match status" value="1"/>
</dbReference>
<dbReference type="Proteomes" id="UP000494165">
    <property type="component" value="Unassembled WGS sequence"/>
</dbReference>
<feature type="domain" description="Adenosine deaminase" evidence="12">
    <location>
        <begin position="203"/>
        <end position="419"/>
    </location>
</feature>
<keyword evidence="7" id="KW-0479">Metal-binding</keyword>
<keyword evidence="8 11" id="KW-0732">Signal</keyword>
<dbReference type="InterPro" id="IPR006330">
    <property type="entry name" value="Ado/ade_deaminase"/>
</dbReference>
<dbReference type="SUPFAM" id="SSF51556">
    <property type="entry name" value="Metallo-dependent hydrolases"/>
    <property type="match status" value="1"/>
</dbReference>
<evidence type="ECO:0000256" key="8">
    <source>
        <dbReference type="ARBA" id="ARBA00022729"/>
    </source>
</evidence>
<comment type="cofactor">
    <cofactor evidence="1">
        <name>Zn(2+)</name>
        <dbReference type="ChEBI" id="CHEBI:29105"/>
    </cofactor>
</comment>
<evidence type="ECO:0000256" key="10">
    <source>
        <dbReference type="ARBA" id="ARBA00047764"/>
    </source>
</evidence>
<accession>A0A8S1C842</accession>
<evidence type="ECO:0000313" key="15">
    <source>
        <dbReference type="Proteomes" id="UP000494165"/>
    </source>
</evidence>
<feature type="domain" description="Adenosine/AMP deaminase N-terminal" evidence="13">
    <location>
        <begin position="12"/>
        <end position="93"/>
    </location>
</feature>
<dbReference type="AlphaFoldDB" id="A0A8S1C842"/>
<dbReference type="GO" id="GO:0004000">
    <property type="term" value="F:adenosine deaminase activity"/>
    <property type="evidence" value="ECO:0007669"/>
    <property type="project" value="InterPro"/>
</dbReference>
<dbReference type="InterPro" id="IPR001365">
    <property type="entry name" value="A_deaminase_dom"/>
</dbReference>
<evidence type="ECO:0000259" key="13">
    <source>
        <dbReference type="Pfam" id="PF08451"/>
    </source>
</evidence>
<evidence type="ECO:0000256" key="3">
    <source>
        <dbReference type="ARBA" id="ARBA00006083"/>
    </source>
</evidence>
<evidence type="ECO:0000313" key="14">
    <source>
        <dbReference type="EMBL" id="CAB3368242.1"/>
    </source>
</evidence>
<dbReference type="GO" id="GO:0006154">
    <property type="term" value="P:adenosine catabolic process"/>
    <property type="evidence" value="ECO:0007669"/>
    <property type="project" value="InterPro"/>
</dbReference>
<proteinExistence type="inferred from homology"/>
<dbReference type="Gene3D" id="3.20.20.140">
    <property type="entry name" value="Metal-dependent hydrolases"/>
    <property type="match status" value="1"/>
</dbReference>
<reference evidence="14 15" key="1">
    <citation type="submission" date="2020-04" db="EMBL/GenBank/DDBJ databases">
        <authorList>
            <person name="Alioto T."/>
            <person name="Alioto T."/>
            <person name="Gomez Garrido J."/>
        </authorList>
    </citation>
    <scope>NUCLEOTIDE SEQUENCE [LARGE SCALE GENOMIC DNA]</scope>
</reference>
<keyword evidence="15" id="KW-1185">Reference proteome</keyword>
<keyword evidence="6" id="KW-0964">Secreted</keyword>
<dbReference type="InterPro" id="IPR013659">
    <property type="entry name" value="A_deaminase_N"/>
</dbReference>
<dbReference type="GO" id="GO:0046103">
    <property type="term" value="P:inosine biosynthetic process"/>
    <property type="evidence" value="ECO:0007669"/>
    <property type="project" value="TreeGrafter"/>
</dbReference>
<sequence length="440" mass="49570">MRAVLFVLTAVAAASAQLDQYWLDRAALLQEEASTYLGSKINLTADEQRVNDLLMLAKRQIYESCFDQMCFPPARHFFDAKADIENSEVFRIIKRMPKGAVLHGHDTGMVATQWLITNAVTRSDLWACTKVSTSQPTPPMELDLQKLLFSSTSPPSNTCPDGAWISVASLRESNPNEIDPWFEYHFSLVTPDPAGRYPNINVAWEYFSRLFDVTGGLLSYTPVFRDYFTQTLQELKDDNVQYLELRGLMLPTYNLDGTTLDTMQVANMYAEANAEFNAAQLPGEWFGSRFIYAPTRNVDNATADVYVQTALALLNAHPDYIAGFDLVGQEDKGRPLVEFVNQMFELRQQKPDIKFFFHAGETNWQGETDLNLIDAVLLGTTRIGHGFALSKHPTAKRLAAEKGIAIEVNPISNQVTLLFNDPCLKKFPSETQFRMNIPHL</sequence>
<comment type="subcellular location">
    <subcellularLocation>
        <location evidence="2">Secreted</location>
    </subcellularLocation>
</comment>
<evidence type="ECO:0000256" key="5">
    <source>
        <dbReference type="ARBA" id="ARBA00018099"/>
    </source>
</evidence>
<dbReference type="PANTHER" id="PTHR11409:SF39">
    <property type="entry name" value="ADENOSINE DEAMINASE 2"/>
    <property type="match status" value="1"/>
</dbReference>